<evidence type="ECO:0000313" key="1">
    <source>
        <dbReference type="EMBL" id="KAF7687545.1"/>
    </source>
</evidence>
<accession>A0A8T0A8R0</accession>
<protein>
    <recommendedName>
        <fullName evidence="3">Cilia- and flagella-associated protein 77</fullName>
    </recommendedName>
</protein>
<comment type="caution">
    <text evidence="1">The sequence shown here is derived from an EMBL/GenBank/DDBJ whole genome shotgun (WGS) entry which is preliminary data.</text>
</comment>
<sequence>MVLSPESNKISDYCTSPGFATSSTRKLDMDSVHIGVFRDSMANNPLLLKPKIGKPISRGLTFPGPDFVYGIVTTRQDGGVAKALSSWHAPVQSFSHSAQCGKTERDFVALNREGVKCGLVTAKELQQYRATHDIRRPVATEVFKYAPVQIPEGITFGIPTRPSTPISALLEYRYRQRWLEEQLAKDRALLEHQNKKFQLTRNQDTRTTLLRKNRPLEEPPSTWKLPRFQQIGPALDTFRDSEARRKALAAHNMDSVARRGLLGQGTYNVD</sequence>
<gene>
    <name evidence="1" type="ORF">HF521_014773</name>
</gene>
<name>A0A8T0A8R0_SILME</name>
<dbReference type="Pfam" id="PF14825">
    <property type="entry name" value="CFAP77"/>
    <property type="match status" value="1"/>
</dbReference>
<evidence type="ECO:0008006" key="3">
    <source>
        <dbReference type="Google" id="ProtNLM"/>
    </source>
</evidence>
<dbReference type="InterPro" id="IPR029147">
    <property type="entry name" value="CFAP77"/>
</dbReference>
<dbReference type="AlphaFoldDB" id="A0A8T0A8R0"/>
<dbReference type="OrthoDB" id="532484at2759"/>
<organism evidence="1 2">
    <name type="scientific">Silurus meridionalis</name>
    <name type="common">Southern catfish</name>
    <name type="synonym">Silurus soldatovi meridionalis</name>
    <dbReference type="NCBI Taxonomy" id="175797"/>
    <lineage>
        <taxon>Eukaryota</taxon>
        <taxon>Metazoa</taxon>
        <taxon>Chordata</taxon>
        <taxon>Craniata</taxon>
        <taxon>Vertebrata</taxon>
        <taxon>Euteleostomi</taxon>
        <taxon>Actinopterygii</taxon>
        <taxon>Neopterygii</taxon>
        <taxon>Teleostei</taxon>
        <taxon>Ostariophysi</taxon>
        <taxon>Siluriformes</taxon>
        <taxon>Siluridae</taxon>
        <taxon>Silurus</taxon>
    </lineage>
</organism>
<dbReference type="Proteomes" id="UP000606274">
    <property type="component" value="Unassembled WGS sequence"/>
</dbReference>
<reference evidence="1" key="1">
    <citation type="submission" date="2020-08" db="EMBL/GenBank/DDBJ databases">
        <title>Chromosome-level assembly of Southern catfish (Silurus meridionalis) provides insights into visual adaptation to the nocturnal and benthic lifestyles.</title>
        <authorList>
            <person name="Zhang Y."/>
            <person name="Wang D."/>
            <person name="Peng Z."/>
        </authorList>
    </citation>
    <scope>NUCLEOTIDE SEQUENCE</scope>
    <source>
        <strain evidence="1">SWU-2019-XX</strain>
        <tissue evidence="1">Muscle</tissue>
    </source>
</reference>
<evidence type="ECO:0000313" key="2">
    <source>
        <dbReference type="Proteomes" id="UP000606274"/>
    </source>
</evidence>
<dbReference type="EMBL" id="JABFDY010000027">
    <property type="protein sequence ID" value="KAF7687545.1"/>
    <property type="molecule type" value="Genomic_DNA"/>
</dbReference>
<keyword evidence="2" id="KW-1185">Reference proteome</keyword>
<dbReference type="PANTHER" id="PTHR28617">
    <property type="entry name" value="CILIA- AND FLAGELLA-ASSOCIATED PROTEIN 77"/>
    <property type="match status" value="1"/>
</dbReference>
<dbReference type="PANTHER" id="PTHR28617:SF1">
    <property type="entry name" value="CILIA- AND FLAGELLA-ASSOCIATED PROTEIN 77"/>
    <property type="match status" value="1"/>
</dbReference>
<proteinExistence type="predicted"/>